<dbReference type="PROSITE" id="PS50010">
    <property type="entry name" value="DH_2"/>
    <property type="match status" value="1"/>
</dbReference>
<dbReference type="Gene3D" id="3.40.50.10190">
    <property type="entry name" value="BRCT domain"/>
    <property type="match status" value="3"/>
</dbReference>
<dbReference type="PANTHER" id="PTHR16777">
    <property type="entry name" value="PROTEIN ECT2"/>
    <property type="match status" value="1"/>
</dbReference>
<dbReference type="Pfam" id="PF12738">
    <property type="entry name" value="PTCB-BRCT"/>
    <property type="match status" value="1"/>
</dbReference>
<dbReference type="InterPro" id="IPR035899">
    <property type="entry name" value="DBL_dom_sf"/>
</dbReference>
<dbReference type="InterPro" id="IPR049396">
    <property type="entry name" value="ECT2_BRCT0"/>
</dbReference>
<reference evidence="1" key="1">
    <citation type="submission" date="2020-04" db="EMBL/GenBank/DDBJ databases">
        <authorList>
            <person name="Alioto T."/>
            <person name="Alioto T."/>
            <person name="Gomez Garrido J."/>
        </authorList>
    </citation>
    <scope>NUCLEOTIDE SEQUENCE</scope>
    <source>
        <strain evidence="1">A484AB</strain>
    </source>
</reference>
<dbReference type="OrthoDB" id="9997817at2759"/>
<dbReference type="GO" id="GO:0005938">
    <property type="term" value="C:cell cortex"/>
    <property type="evidence" value="ECO:0007669"/>
    <property type="project" value="TreeGrafter"/>
</dbReference>
<dbReference type="GO" id="GO:0005634">
    <property type="term" value="C:nucleus"/>
    <property type="evidence" value="ECO:0007669"/>
    <property type="project" value="InterPro"/>
</dbReference>
<dbReference type="GO" id="GO:0007399">
    <property type="term" value="P:nervous system development"/>
    <property type="evidence" value="ECO:0007669"/>
    <property type="project" value="TreeGrafter"/>
</dbReference>
<accession>A0A6S7IDX8</accession>
<dbReference type="EMBL" id="CACRXK020009444">
    <property type="protein sequence ID" value="CAB4017205.1"/>
    <property type="molecule type" value="Genomic_DNA"/>
</dbReference>
<dbReference type="SMART" id="SM00292">
    <property type="entry name" value="BRCT"/>
    <property type="match status" value="2"/>
</dbReference>
<dbReference type="Gene3D" id="1.20.900.10">
    <property type="entry name" value="Dbl homology (DH) domain"/>
    <property type="match status" value="1"/>
</dbReference>
<dbReference type="PANTHER" id="PTHR16777:SF2">
    <property type="entry name" value="PROTEIN ECT2"/>
    <property type="match status" value="1"/>
</dbReference>
<dbReference type="InterPro" id="IPR036420">
    <property type="entry name" value="BRCT_dom_sf"/>
</dbReference>
<dbReference type="SUPFAM" id="SSF50729">
    <property type="entry name" value="PH domain-like"/>
    <property type="match status" value="1"/>
</dbReference>
<dbReference type="SMART" id="SM00325">
    <property type="entry name" value="RhoGEF"/>
    <property type="match status" value="1"/>
</dbReference>
<dbReference type="PROSITE" id="PS50172">
    <property type="entry name" value="BRCT"/>
    <property type="match status" value="2"/>
</dbReference>
<dbReference type="InterPro" id="IPR011993">
    <property type="entry name" value="PH-like_dom_sf"/>
</dbReference>
<dbReference type="InterPro" id="IPR001357">
    <property type="entry name" value="BRCT_dom"/>
</dbReference>
<protein>
    <submittedName>
        <fullName evidence="1">ECT2 isoform X1</fullName>
    </submittedName>
</protein>
<dbReference type="GO" id="GO:0005096">
    <property type="term" value="F:GTPase activator activity"/>
    <property type="evidence" value="ECO:0007669"/>
    <property type="project" value="InterPro"/>
</dbReference>
<gene>
    <name evidence="1" type="ORF">PACLA_8A029144</name>
</gene>
<dbReference type="PROSITE" id="PS00741">
    <property type="entry name" value="DH_1"/>
    <property type="match status" value="1"/>
</dbReference>
<dbReference type="InterPro" id="IPR049395">
    <property type="entry name" value="ECT2_PH"/>
</dbReference>
<dbReference type="GO" id="GO:2000431">
    <property type="term" value="P:regulation of cytokinesis, actomyosin contractile ring assembly"/>
    <property type="evidence" value="ECO:0007669"/>
    <property type="project" value="InterPro"/>
</dbReference>
<dbReference type="Pfam" id="PF21242">
    <property type="entry name" value="ECT2_PH"/>
    <property type="match status" value="1"/>
</dbReference>
<dbReference type="Pfam" id="PF00621">
    <property type="entry name" value="RhoGEF"/>
    <property type="match status" value="1"/>
</dbReference>
<dbReference type="InterPro" id="IPR001331">
    <property type="entry name" value="GDS_CDC24_CS"/>
</dbReference>
<dbReference type="CDD" id="cd17733">
    <property type="entry name" value="BRCT_Ect2_rpt1"/>
    <property type="match status" value="1"/>
</dbReference>
<dbReference type="SUPFAM" id="SSF48065">
    <property type="entry name" value="DBL homology domain (DH-domain)"/>
    <property type="match status" value="1"/>
</dbReference>
<dbReference type="CDD" id="cd17732">
    <property type="entry name" value="BRCT_Ect2_rpt2"/>
    <property type="match status" value="1"/>
</dbReference>
<dbReference type="GO" id="GO:0035556">
    <property type="term" value="P:intracellular signal transduction"/>
    <property type="evidence" value="ECO:0007669"/>
    <property type="project" value="InterPro"/>
</dbReference>
<proteinExistence type="predicted"/>
<dbReference type="CDD" id="cd00160">
    <property type="entry name" value="RhoGEF"/>
    <property type="match status" value="1"/>
</dbReference>
<keyword evidence="2" id="KW-1185">Reference proteome</keyword>
<dbReference type="InterPro" id="IPR026817">
    <property type="entry name" value="Ect2"/>
</dbReference>
<organism evidence="1 2">
    <name type="scientific">Paramuricea clavata</name>
    <name type="common">Red gorgonian</name>
    <name type="synonym">Violescent sea-whip</name>
    <dbReference type="NCBI Taxonomy" id="317549"/>
    <lineage>
        <taxon>Eukaryota</taxon>
        <taxon>Metazoa</taxon>
        <taxon>Cnidaria</taxon>
        <taxon>Anthozoa</taxon>
        <taxon>Octocorallia</taxon>
        <taxon>Malacalcyonacea</taxon>
        <taxon>Plexauridae</taxon>
        <taxon>Paramuricea</taxon>
    </lineage>
</organism>
<dbReference type="CDD" id="cd01229">
    <property type="entry name" value="PH_Ect2"/>
    <property type="match status" value="1"/>
</dbReference>
<name>A0A6S7IDX8_PARCT</name>
<dbReference type="AlphaFoldDB" id="A0A6S7IDX8"/>
<evidence type="ECO:0000313" key="2">
    <source>
        <dbReference type="Proteomes" id="UP001152795"/>
    </source>
</evidence>
<dbReference type="GO" id="GO:0000281">
    <property type="term" value="P:mitotic cytokinesis"/>
    <property type="evidence" value="ECO:0007669"/>
    <property type="project" value="TreeGrafter"/>
</dbReference>
<dbReference type="SUPFAM" id="SSF52113">
    <property type="entry name" value="BRCT domain"/>
    <property type="match status" value="2"/>
</dbReference>
<dbReference type="Gene3D" id="2.30.29.30">
    <property type="entry name" value="Pleckstrin-homology domain (PH domain)/Phosphotyrosine-binding domain (PTB)"/>
    <property type="match status" value="1"/>
</dbReference>
<dbReference type="GO" id="GO:0005085">
    <property type="term" value="F:guanyl-nucleotide exchange factor activity"/>
    <property type="evidence" value="ECO:0007669"/>
    <property type="project" value="InterPro"/>
</dbReference>
<comment type="caution">
    <text evidence="1">The sequence shown here is derived from an EMBL/GenBank/DDBJ whole genome shotgun (WGS) entry which is preliminary data.</text>
</comment>
<evidence type="ECO:0000313" key="1">
    <source>
        <dbReference type="EMBL" id="CAB4017205.1"/>
    </source>
</evidence>
<dbReference type="InterPro" id="IPR000219">
    <property type="entry name" value="DH_dom"/>
</dbReference>
<dbReference type="Pfam" id="PF21243">
    <property type="entry name" value="ECT2_BRCT0"/>
    <property type="match status" value="1"/>
</dbReference>
<dbReference type="Proteomes" id="UP001152795">
    <property type="component" value="Unassembled WGS sequence"/>
</dbReference>
<sequence>MITRVCVVGQHNHDNLELNNALKMLDVEVVYSDDGRDIADASCMSDAVEVVFLCEPFEGEHFDYLWKEDHRIVGSPVVLSCADERQPLPCSSRPLYCTVMSNIVVCFTGFKEKSKLSKLCALVHFMGGSVRRDFNGRVTHLVANSVRGDKYRAAVGLGTGIMTEEWIHKCWDMRSNLTWRADNDEMTDYKLPPFFDCCLTFIGFSEEEKAHMEETTIEQGGTFCSLEDKIFTHVVVEDGVQEIPLEAMDVPHVKVVKQEWFWASIQVDACADTALYLFKQPNAEPIRSCGTPSSNQRSRKRRRMKETDVMELLSPSSPCHAAKRKSEDILSVSSFSGSLLDVTMASPATPQEDLFNTPSGQMTPRHKTPSKVISPLKPKTARHQVALELLQTERNYVEILNTILKVFKMPLEQEDQRAGPILAPEEIKTIFGSLPDILEVHHKMMVKLEKMLSSWTEDKCIGNVILEHADVLMKVYPVFVNFFEMSKETVVKCDRERPRFHAFLKICLGKPECGRQTLAELLIRPVQRLPSMNLLLTDLLKQTRKADSNNPDIVPLGKAIEALKTVMTHVNEYKRKTDSQVQMFEIIQDIDNCPPNILSSHRSCIAKMDGFELSDVFCGKTQPVTLFLFSDSLEVTKRRGGLSKSSSAHFPIKSPASKTPQRTYKHLEFIPLSQLRKVVDIKETEDNHDLFGFMYRSSDMIERFAMLRLVPDEITKEVWLEKLVTGLANATSIANRADCFTTLDANTLTITKSDLALTNQSKIGRAVRVAKKTTKKVSRAFSMNKTPRSKVNVVKRSNSNVSPGGMSLGCGSPLQPSTRENLRSRLLGTCEESTGKELRSNYKMMSQYMSSPSLLPGKT</sequence>